<gene>
    <name evidence="2" type="ORF">GCM10007415_37790</name>
</gene>
<reference evidence="2" key="1">
    <citation type="journal article" date="2014" name="Int. J. Syst. Evol. Microbiol.">
        <title>Complete genome sequence of Corynebacterium casei LMG S-19264T (=DSM 44701T), isolated from a smear-ripened cheese.</title>
        <authorList>
            <consortium name="US DOE Joint Genome Institute (JGI-PGF)"/>
            <person name="Walter F."/>
            <person name="Albersmeier A."/>
            <person name="Kalinowski J."/>
            <person name="Ruckert C."/>
        </authorList>
    </citation>
    <scope>NUCLEOTIDE SEQUENCE</scope>
    <source>
        <strain evidence="2">CGMCC 1.12195</strain>
    </source>
</reference>
<proteinExistence type="predicted"/>
<reference evidence="2" key="2">
    <citation type="submission" date="2020-09" db="EMBL/GenBank/DDBJ databases">
        <authorList>
            <person name="Sun Q."/>
            <person name="Zhou Y."/>
        </authorList>
    </citation>
    <scope>NUCLEOTIDE SEQUENCE</scope>
    <source>
        <strain evidence="2">CGMCC 1.12195</strain>
    </source>
</reference>
<feature type="chain" id="PRO_5036811558" description="DUF4836 family protein" evidence="1">
    <location>
        <begin position="19"/>
        <end position="653"/>
    </location>
</feature>
<evidence type="ECO:0000313" key="3">
    <source>
        <dbReference type="Proteomes" id="UP000660862"/>
    </source>
</evidence>
<comment type="caution">
    <text evidence="2">The sequence shown here is derived from an EMBL/GenBank/DDBJ whole genome shotgun (WGS) entry which is preliminary data.</text>
</comment>
<keyword evidence="1" id="KW-0732">Signal</keyword>
<dbReference type="RefSeq" id="WP_188507669.1">
    <property type="nucleotide sequence ID" value="NZ_BMER01000005.1"/>
</dbReference>
<organism evidence="2 3">
    <name type="scientific">Parapedobacter pyrenivorans</name>
    <dbReference type="NCBI Taxonomy" id="1305674"/>
    <lineage>
        <taxon>Bacteria</taxon>
        <taxon>Pseudomonadati</taxon>
        <taxon>Bacteroidota</taxon>
        <taxon>Sphingobacteriia</taxon>
        <taxon>Sphingobacteriales</taxon>
        <taxon>Sphingobacteriaceae</taxon>
        <taxon>Parapedobacter</taxon>
    </lineage>
</organism>
<evidence type="ECO:0000313" key="2">
    <source>
        <dbReference type="EMBL" id="GGG98636.1"/>
    </source>
</evidence>
<sequence length="653" mass="73140">MNKLFITIGILIASTANAQDLARKIPHDAFAVVNIQTAHFFELMSVDEFNTTTVGKAVREKANEAGFDGVQGIADFGIALDRTTYFYAKLTDSVTYFNFLLPIANVNNFEKHFAKDENVQDHGSYKSFVKEVSGDSAVFAWDNSTLTITSATLVSNYFEQPDVAQRYGLMNYNYYDYYEEAATEAADSVYMDDWYAEEDTASVVDFDIPPPVLPADTSEWELDWGAADTAALDSAYDAYSYEDYAVDSVEDDGNPYDSYYAADQAVKQQLVSEWAGAYSSALFDSPLAESVLNNSSYVASLNKDALVSVWIPSFESIYTALLPELGEFRSAGKLFSYYGSLQVGLFADDEGFKLKSSMEVDGNMAKSFQRMYGGKLNKKFLRYLNTDDAIGYFSLVMDTKAYLEELPALMKDTYGGMFSQYADDIDLGAELLSLMLDEEALAKVAKGDALFVLNGVSEKEVPYISYEYDDDYNYQEVEKTKMETIPDFLFMFSSDDAALYNRVMSYVSNKGYLLEENGVYQLVNTELPFDLLFARKDGIIFIGTSVDQLSAIASNQYRGKVDRYSRKLLTKNKFVGLLSAKKLSAEIPTAQLASLDRYIAFHKMFGSMGDFYFKSNGIKRNTISGEFVAQTPEGFDNAIQYLFALVDYATEQR</sequence>
<evidence type="ECO:0008006" key="4">
    <source>
        <dbReference type="Google" id="ProtNLM"/>
    </source>
</evidence>
<accession>A0A917HZV4</accession>
<evidence type="ECO:0000256" key="1">
    <source>
        <dbReference type="SAM" id="SignalP"/>
    </source>
</evidence>
<keyword evidence="3" id="KW-1185">Reference proteome</keyword>
<dbReference type="EMBL" id="BMER01000005">
    <property type="protein sequence ID" value="GGG98636.1"/>
    <property type="molecule type" value="Genomic_DNA"/>
</dbReference>
<name>A0A917HZV4_9SPHI</name>
<dbReference type="Proteomes" id="UP000660862">
    <property type="component" value="Unassembled WGS sequence"/>
</dbReference>
<protein>
    <recommendedName>
        <fullName evidence="4">DUF4836 family protein</fullName>
    </recommendedName>
</protein>
<dbReference type="AlphaFoldDB" id="A0A917HZV4"/>
<feature type="signal peptide" evidence="1">
    <location>
        <begin position="1"/>
        <end position="18"/>
    </location>
</feature>